<gene>
    <name evidence="1" type="ORF">GGQ64_004580</name>
</gene>
<organism evidence="1 2">
    <name type="scientific">Mycoplana azooxidifex</name>
    <dbReference type="NCBI Taxonomy" id="1636188"/>
    <lineage>
        <taxon>Bacteria</taxon>
        <taxon>Pseudomonadati</taxon>
        <taxon>Pseudomonadota</taxon>
        <taxon>Alphaproteobacteria</taxon>
        <taxon>Hyphomicrobiales</taxon>
        <taxon>Rhizobiaceae</taxon>
        <taxon>Mycoplana</taxon>
    </lineage>
</organism>
<reference evidence="1 2" key="1">
    <citation type="submission" date="2020-08" db="EMBL/GenBank/DDBJ databases">
        <title>Genomic Encyclopedia of Type Strains, Phase IV (KMG-IV): sequencing the most valuable type-strain genomes for metagenomic binning, comparative biology and taxonomic classification.</title>
        <authorList>
            <person name="Goeker M."/>
        </authorList>
    </citation>
    <scope>NUCLEOTIDE SEQUENCE [LARGE SCALE GENOMIC DNA]</scope>
    <source>
        <strain evidence="1 2">DSM 100211</strain>
    </source>
</reference>
<dbReference type="EMBL" id="JACIEE010000010">
    <property type="protein sequence ID" value="MBB3979340.1"/>
    <property type="molecule type" value="Genomic_DNA"/>
</dbReference>
<accession>A0A7W6GL42</accession>
<proteinExistence type="predicted"/>
<name>A0A7W6GL42_9HYPH</name>
<keyword evidence="2" id="KW-1185">Reference proteome</keyword>
<sequence>MPANDNFDFDGTVALDGASIAQHHDDGPNIAGPRKEFYVRFSDQDAERLGFESNTVTVDYLLYLLSGQVAEEDQAAADLLEEMSEPYCH</sequence>
<evidence type="ECO:0000313" key="1">
    <source>
        <dbReference type="EMBL" id="MBB3979340.1"/>
    </source>
</evidence>
<dbReference type="Proteomes" id="UP000574761">
    <property type="component" value="Unassembled WGS sequence"/>
</dbReference>
<protein>
    <submittedName>
        <fullName evidence="1">Uncharacterized protein</fullName>
    </submittedName>
</protein>
<evidence type="ECO:0000313" key="2">
    <source>
        <dbReference type="Proteomes" id="UP000574761"/>
    </source>
</evidence>
<comment type="caution">
    <text evidence="1">The sequence shown here is derived from an EMBL/GenBank/DDBJ whole genome shotgun (WGS) entry which is preliminary data.</text>
</comment>
<dbReference type="AlphaFoldDB" id="A0A7W6GL42"/>
<dbReference type="RefSeq" id="WP_183807581.1">
    <property type="nucleotide sequence ID" value="NZ_JACIEE010000010.1"/>
</dbReference>